<dbReference type="Pfam" id="PF04101">
    <property type="entry name" value="Glyco_tran_28_C"/>
    <property type="match status" value="1"/>
</dbReference>
<keyword evidence="2" id="KW-0808">Transferase</keyword>
<dbReference type="Proteomes" id="UP000256373">
    <property type="component" value="Unassembled WGS sequence"/>
</dbReference>
<feature type="domain" description="Glycosyl transferase family 28 C-terminal" evidence="1">
    <location>
        <begin position="270"/>
        <end position="332"/>
    </location>
</feature>
<proteinExistence type="predicted"/>
<organism evidence="2 3">
    <name type="scientific">Dyadobacter luteus</name>
    <dbReference type="NCBI Taxonomy" id="2259619"/>
    <lineage>
        <taxon>Bacteria</taxon>
        <taxon>Pseudomonadati</taxon>
        <taxon>Bacteroidota</taxon>
        <taxon>Cytophagia</taxon>
        <taxon>Cytophagales</taxon>
        <taxon>Spirosomataceae</taxon>
        <taxon>Dyadobacter</taxon>
    </lineage>
</organism>
<evidence type="ECO:0000259" key="1">
    <source>
        <dbReference type="Pfam" id="PF04101"/>
    </source>
</evidence>
<dbReference type="EMBL" id="QNUL01000009">
    <property type="protein sequence ID" value="REA60894.1"/>
    <property type="molecule type" value="Genomic_DNA"/>
</dbReference>
<dbReference type="Gene3D" id="3.40.50.2000">
    <property type="entry name" value="Glycogen Phosphorylase B"/>
    <property type="match status" value="1"/>
</dbReference>
<dbReference type="SUPFAM" id="SSF53756">
    <property type="entry name" value="UDP-Glycosyltransferase/glycogen phosphorylase"/>
    <property type="match status" value="1"/>
</dbReference>
<evidence type="ECO:0000313" key="3">
    <source>
        <dbReference type="Proteomes" id="UP000256373"/>
    </source>
</evidence>
<gene>
    <name evidence="2" type="ORF">DSL64_13410</name>
</gene>
<name>A0A3D8YAT5_9BACT</name>
<dbReference type="OrthoDB" id="9803241at2"/>
<accession>A0A3D8YAT5</accession>
<reference evidence="2 3" key="1">
    <citation type="submission" date="2018-07" db="EMBL/GenBank/DDBJ databases">
        <title>Dyadobacter roseus sp. nov., isolated from rose rhizosphere soil.</title>
        <authorList>
            <person name="Chen L."/>
        </authorList>
    </citation>
    <scope>NUCLEOTIDE SEQUENCE [LARGE SCALE GENOMIC DNA]</scope>
    <source>
        <strain evidence="2 3">RS19</strain>
    </source>
</reference>
<dbReference type="AlphaFoldDB" id="A0A3D8YAT5"/>
<comment type="caution">
    <text evidence="2">The sequence shown here is derived from an EMBL/GenBank/DDBJ whole genome shotgun (WGS) entry which is preliminary data.</text>
</comment>
<dbReference type="GO" id="GO:0016758">
    <property type="term" value="F:hexosyltransferase activity"/>
    <property type="evidence" value="ECO:0007669"/>
    <property type="project" value="InterPro"/>
</dbReference>
<evidence type="ECO:0000313" key="2">
    <source>
        <dbReference type="EMBL" id="REA60894.1"/>
    </source>
</evidence>
<keyword evidence="3" id="KW-1185">Reference proteome</keyword>
<dbReference type="RefSeq" id="WP_115831416.1">
    <property type="nucleotide sequence ID" value="NZ_QNUL01000009.1"/>
</dbReference>
<dbReference type="InterPro" id="IPR007235">
    <property type="entry name" value="Glyco_trans_28_C"/>
</dbReference>
<protein>
    <submittedName>
        <fullName evidence="2">Glycosyl transferase</fullName>
    </submittedName>
</protein>
<sequence>MTQPKPPLKVLVAPLDWGLGHATRCIPIIRQLLLNGYNVTLAGEGKSAMLLQSNFPELNMLPLKGYNITYSKTGAGFVFRILTQIPKILNAIRNERNWLKQIQKKHSFNFVISDNRYGLKIDGLHSIIMTHQLQILSGTGTLADKIMLRLHKKVLEKFDTCWVVDNEGDNNLGGKLAHPKLVPSNATYIGLQSQFTKKPHPQQSSDNNQILILLSGPEPMRTLLEEKLLTQIGTLTGYHFHLVAGNPSGNKPENLPAHLDYYTHLNAEKLGIIIEQCGLVICRSGYSTLMDLAALDKKALLIPTPGQTEQLYLGKKLMTDNRCYCVEQNKIDLSVDIPKALTYPGIFAKQDQKNLDAAVCRATKLAMGNGD</sequence>